<organism evidence="9 10">
    <name type="scientific">Cyprinus carpio carpio</name>
    <dbReference type="NCBI Taxonomy" id="630221"/>
    <lineage>
        <taxon>Eukaryota</taxon>
        <taxon>Metazoa</taxon>
        <taxon>Chordata</taxon>
        <taxon>Craniata</taxon>
        <taxon>Vertebrata</taxon>
        <taxon>Euteleostomi</taxon>
        <taxon>Actinopterygii</taxon>
        <taxon>Neopterygii</taxon>
        <taxon>Teleostei</taxon>
        <taxon>Ostariophysi</taxon>
        <taxon>Cypriniformes</taxon>
        <taxon>Cyprinidae</taxon>
        <taxon>Cyprininae</taxon>
        <taxon>Cyprinus</taxon>
    </lineage>
</organism>
<dbReference type="InterPro" id="IPR036024">
    <property type="entry name" value="Somatomedin_B-like_dom_sf"/>
</dbReference>
<dbReference type="InterPro" id="IPR044929">
    <property type="entry name" value="DNA/RNA_non-sp_Endonuclease_sf"/>
</dbReference>
<dbReference type="InterPro" id="IPR020821">
    <property type="entry name" value="ENPP1-3/EXOG-like_nuc-like"/>
</dbReference>
<evidence type="ECO:0000256" key="5">
    <source>
        <dbReference type="ARBA" id="ARBA00023157"/>
    </source>
</evidence>
<dbReference type="FunFam" id="3.40.720.10:FF:000145">
    <property type="entry name" value="Uncharacterized protein"/>
    <property type="match status" value="1"/>
</dbReference>
<dbReference type="FunFam" id="4.10.410.20:FF:000001">
    <property type="entry name" value="Ectonucleotide pyrophosphatase/phosphodiesterase family member 2"/>
    <property type="match status" value="1"/>
</dbReference>
<feature type="transmembrane region" description="Helical" evidence="7">
    <location>
        <begin position="782"/>
        <end position="802"/>
    </location>
</feature>
<evidence type="ECO:0000256" key="7">
    <source>
        <dbReference type="SAM" id="Phobius"/>
    </source>
</evidence>
<evidence type="ECO:0000256" key="2">
    <source>
        <dbReference type="ARBA" id="ARBA00022525"/>
    </source>
</evidence>
<dbReference type="SMART" id="SM00477">
    <property type="entry name" value="NUC"/>
    <property type="match status" value="1"/>
</dbReference>
<dbReference type="GO" id="GO:0004551">
    <property type="term" value="F:dinucleotide phosphatase activity"/>
    <property type="evidence" value="ECO:0007669"/>
    <property type="project" value="TreeGrafter"/>
</dbReference>
<dbReference type="Pfam" id="PF01033">
    <property type="entry name" value="Somatomedin_B"/>
    <property type="match status" value="2"/>
</dbReference>
<keyword evidence="2" id="KW-0964">Secreted</keyword>
<dbReference type="Pfam" id="PF13358">
    <property type="entry name" value="DDE_3"/>
    <property type="match status" value="1"/>
</dbReference>
<dbReference type="PROSITE" id="PS00524">
    <property type="entry name" value="SMB_1"/>
    <property type="match status" value="2"/>
</dbReference>
<dbReference type="GO" id="GO:0009143">
    <property type="term" value="P:nucleoside triphosphate catabolic process"/>
    <property type="evidence" value="ECO:0007669"/>
    <property type="project" value="TreeGrafter"/>
</dbReference>
<dbReference type="InterPro" id="IPR002591">
    <property type="entry name" value="Phosphodiest/P_Trfase"/>
</dbReference>
<dbReference type="GO" id="GO:0009986">
    <property type="term" value="C:cell surface"/>
    <property type="evidence" value="ECO:0007669"/>
    <property type="project" value="TreeGrafter"/>
</dbReference>
<keyword evidence="7" id="KW-1133">Transmembrane helix</keyword>
<dbReference type="PANTHER" id="PTHR10151">
    <property type="entry name" value="ECTONUCLEOTIDE PYROPHOSPHATASE/PHOSPHODIESTERASE"/>
    <property type="match status" value="1"/>
</dbReference>
<dbReference type="PANTHER" id="PTHR10151:SF77">
    <property type="entry name" value="ECTONUCLEOTIDE PYROPHOSPHATASE_PHOSPHODIESTERASE FAMILY MEMBER 1"/>
    <property type="match status" value="1"/>
</dbReference>
<proteinExistence type="predicted"/>
<dbReference type="SUPFAM" id="SSF54060">
    <property type="entry name" value="His-Me finger endonucleases"/>
    <property type="match status" value="1"/>
</dbReference>
<keyword evidence="6" id="KW-0325">Glycoprotein</keyword>
<dbReference type="InterPro" id="IPR001212">
    <property type="entry name" value="Somatomedin_B_dom"/>
</dbReference>
<dbReference type="InterPro" id="IPR001604">
    <property type="entry name" value="Endo_G_ENPP1-like_dom"/>
</dbReference>
<keyword evidence="7" id="KW-0812">Transmembrane</keyword>
<dbReference type="GO" id="GO:0045599">
    <property type="term" value="P:negative regulation of fat cell differentiation"/>
    <property type="evidence" value="ECO:0007669"/>
    <property type="project" value="TreeGrafter"/>
</dbReference>
<evidence type="ECO:0000256" key="1">
    <source>
        <dbReference type="ARBA" id="ARBA00004613"/>
    </source>
</evidence>
<evidence type="ECO:0000256" key="3">
    <source>
        <dbReference type="ARBA" id="ARBA00022723"/>
    </source>
</evidence>
<sequence length="946" mass="107179">MLPSADQLFEDADFQQDLAPAHTAKSTKSWLNDHGVGVLDWPANSPDLNTRENLWGIVKRKMRNKRPKNADELKATVKETWASIPPQQCHKLITSMPRRIEAVIKAKGAPTNLGMKSCVVISTLHLRYHSVYMLFILCFLVTESCRNRCLSKSRDSNAVCHCDTGCVNEGTCCLDYKEVCVEPSQRWMCSKFRCGEERLLNSLCSCSEDCVKVGDCCSNYKSICEGEKPWIEEDCEDIRTPQCPAGFSKPPLLLVSLDGFRAGYMNAYSSLLPVISKLRKCGTSTPYMRPAYPTKTFPNHYTIVTGLYPESHGIVDNKMYDVTRNASFSLKAVEKFNPAWYQGEPVWLTAMRNKLKTATFFWPGSDVKVNGQYPDFWVKNIPFEKRVAKIFEWLHLPEGERPDFYTLYFEEPDTAGHRYGPMSSQVIEALLNVDRVIGLLMEGLKQRQLHKCVNLVLVSDHGMEEASCKKAVYVSEYLDNINDITVIQGPAARVRPRRLPDEFFSFDYEGLMKNLSCRKPDQPMRPYLKEHLPKRLHFANNIRIERAHLYMQPGWQAALKPSEMKYCRGSTGFHGSDNIFKNMQAIFVGYGPGINSKMTVPPFENIELYNLLCDLLGIPPAPNNGTHGSLNHLLKNPPHQPVYPAERSAPSKCTPFSSSLRDPLGCTCDSLTESLFFNLFIDTNVKPVHLPYGIPRVLQQQSNHCILYHSAYVSGYSRNILMPLWVSYSLNATVRLLTDTCVRADVRVQASERQSCSFYKSNSTLTFGLLHPPINNNNPGVAVLWLSCVIIGSLLFMSNVFVTDIWNRFHNVLLVKYSQELNGVNVVSGPIFDNDFDGNYDFMNKGTPNGAPIPTHFFVILTSCKNSSLHVRQCDGPLDAVSFVLPHRPDHLETCHNGSDYSWLQDWVQLHVARIRDIELLTGLSFYHDRISVAEMLQLKTTLKTF</sequence>
<accession>A0A9J8DDY7</accession>
<keyword evidence="10" id="KW-1185">Reference proteome</keyword>
<keyword evidence="7" id="KW-0472">Membrane</keyword>
<dbReference type="CDD" id="cd00091">
    <property type="entry name" value="NUC"/>
    <property type="match status" value="1"/>
</dbReference>
<dbReference type="Ensembl" id="ENSCCRT00000187997.1">
    <property type="protein sequence ID" value="ENSCCRP00000179853.1"/>
    <property type="gene ID" value="ENSCCRG00000027812.2"/>
</dbReference>
<dbReference type="InterPro" id="IPR036397">
    <property type="entry name" value="RNaseH_sf"/>
</dbReference>
<dbReference type="InterPro" id="IPR038717">
    <property type="entry name" value="Tc1-like_DDE_dom"/>
</dbReference>
<name>A0A9J8DDY7_CYPCA</name>
<feature type="domain" description="SMB" evidence="8">
    <location>
        <begin position="141"/>
        <end position="184"/>
    </location>
</feature>
<dbReference type="GO" id="GO:0030505">
    <property type="term" value="P:inorganic diphosphate transport"/>
    <property type="evidence" value="ECO:0007669"/>
    <property type="project" value="TreeGrafter"/>
</dbReference>
<keyword evidence="5" id="KW-1015">Disulfide bond</keyword>
<evidence type="ECO:0000313" key="10">
    <source>
        <dbReference type="Proteomes" id="UP001108240"/>
    </source>
</evidence>
<dbReference type="CDD" id="cd16018">
    <property type="entry name" value="Enpp"/>
    <property type="match status" value="1"/>
</dbReference>
<dbReference type="Gene3D" id="3.30.420.10">
    <property type="entry name" value="Ribonuclease H-like superfamily/Ribonuclease H"/>
    <property type="match status" value="1"/>
</dbReference>
<evidence type="ECO:0000256" key="6">
    <source>
        <dbReference type="ARBA" id="ARBA00023180"/>
    </source>
</evidence>
<dbReference type="Gene3D" id="4.10.410.20">
    <property type="match status" value="2"/>
</dbReference>
<protein>
    <submittedName>
        <fullName evidence="9">Ectonucleotide pyrophosphatase/phosphodiesterase 1</fullName>
    </submittedName>
</protein>
<dbReference type="GO" id="GO:0046872">
    <property type="term" value="F:metal ion binding"/>
    <property type="evidence" value="ECO:0007669"/>
    <property type="project" value="UniProtKB-KW"/>
</dbReference>
<dbReference type="GeneTree" id="ENSGT00940000156034"/>
<dbReference type="PROSITE" id="PS50958">
    <property type="entry name" value="SMB_2"/>
    <property type="match status" value="2"/>
</dbReference>
<dbReference type="SUPFAM" id="SSF90188">
    <property type="entry name" value="Somatomedin B domain"/>
    <property type="match status" value="2"/>
</dbReference>
<dbReference type="Gene3D" id="3.40.720.10">
    <property type="entry name" value="Alkaline Phosphatase, subunit A"/>
    <property type="match status" value="1"/>
</dbReference>
<evidence type="ECO:0000259" key="8">
    <source>
        <dbReference type="PROSITE" id="PS50958"/>
    </source>
</evidence>
<keyword evidence="4" id="KW-0378">Hydrolase</keyword>
<dbReference type="GO" id="GO:0005576">
    <property type="term" value="C:extracellular region"/>
    <property type="evidence" value="ECO:0007669"/>
    <property type="project" value="UniProtKB-SubCell"/>
</dbReference>
<dbReference type="SMART" id="SM00201">
    <property type="entry name" value="SO"/>
    <property type="match status" value="2"/>
</dbReference>
<evidence type="ECO:0000313" key="9">
    <source>
        <dbReference type="Ensembl" id="ENSCCRP00000179853.1"/>
    </source>
</evidence>
<evidence type="ECO:0000256" key="4">
    <source>
        <dbReference type="ARBA" id="ARBA00022801"/>
    </source>
</evidence>
<dbReference type="SMART" id="SM00892">
    <property type="entry name" value="Endonuclease_NS"/>
    <property type="match status" value="1"/>
</dbReference>
<dbReference type="Gene3D" id="3.40.570.10">
    <property type="entry name" value="Extracellular Endonuclease, subunit A"/>
    <property type="match status" value="1"/>
</dbReference>
<keyword evidence="3" id="KW-0479">Metal-binding</keyword>
<dbReference type="GO" id="GO:0030500">
    <property type="term" value="P:regulation of bone mineralization"/>
    <property type="evidence" value="ECO:0007669"/>
    <property type="project" value="TreeGrafter"/>
</dbReference>
<dbReference type="Proteomes" id="UP001108240">
    <property type="component" value="Unplaced"/>
</dbReference>
<dbReference type="GO" id="GO:0046034">
    <property type="term" value="P:ATP metabolic process"/>
    <property type="evidence" value="ECO:0007669"/>
    <property type="project" value="TreeGrafter"/>
</dbReference>
<dbReference type="InterPro" id="IPR017850">
    <property type="entry name" value="Alkaline_phosphatase_core_sf"/>
</dbReference>
<feature type="domain" description="SMB" evidence="8">
    <location>
        <begin position="185"/>
        <end position="229"/>
    </location>
</feature>
<dbReference type="Pfam" id="PF01663">
    <property type="entry name" value="Phosphodiest"/>
    <property type="match status" value="1"/>
</dbReference>
<dbReference type="GO" id="GO:0004528">
    <property type="term" value="F:phosphodiesterase I activity"/>
    <property type="evidence" value="ECO:0007669"/>
    <property type="project" value="TreeGrafter"/>
</dbReference>
<dbReference type="GO" id="GO:0003676">
    <property type="term" value="F:nucleic acid binding"/>
    <property type="evidence" value="ECO:0007669"/>
    <property type="project" value="InterPro"/>
</dbReference>
<dbReference type="SUPFAM" id="SSF53649">
    <property type="entry name" value="Alkaline phosphatase-like"/>
    <property type="match status" value="1"/>
</dbReference>
<reference evidence="9" key="1">
    <citation type="submission" date="2025-08" db="UniProtKB">
        <authorList>
            <consortium name="Ensembl"/>
        </authorList>
    </citation>
    <scope>IDENTIFICATION</scope>
</reference>
<dbReference type="InterPro" id="IPR044925">
    <property type="entry name" value="His-Me_finger_sf"/>
</dbReference>
<reference evidence="9" key="2">
    <citation type="submission" date="2025-09" db="UniProtKB">
        <authorList>
            <consortium name="Ensembl"/>
        </authorList>
    </citation>
    <scope>IDENTIFICATION</scope>
</reference>
<comment type="subcellular location">
    <subcellularLocation>
        <location evidence="1">Secreted</location>
    </subcellularLocation>
</comment>
<dbReference type="AlphaFoldDB" id="A0A9J8DDY7"/>